<evidence type="ECO:0000313" key="2">
    <source>
        <dbReference type="Proteomes" id="UP000507470"/>
    </source>
</evidence>
<dbReference type="EMBL" id="CACVKT020007046">
    <property type="protein sequence ID" value="CAC5404876.1"/>
    <property type="molecule type" value="Genomic_DNA"/>
</dbReference>
<name>A0A6J8DA51_MYTCO</name>
<dbReference type="Proteomes" id="UP000507470">
    <property type="component" value="Unassembled WGS sequence"/>
</dbReference>
<evidence type="ECO:0008006" key="3">
    <source>
        <dbReference type="Google" id="ProtNLM"/>
    </source>
</evidence>
<dbReference type="Gene3D" id="2.120.10.30">
    <property type="entry name" value="TolB, C-terminal domain"/>
    <property type="match status" value="1"/>
</dbReference>
<dbReference type="InterPro" id="IPR011042">
    <property type="entry name" value="6-blade_b-propeller_TolB-like"/>
</dbReference>
<accession>A0A6J8DA51</accession>
<reference evidence="1 2" key="1">
    <citation type="submission" date="2020-06" db="EMBL/GenBank/DDBJ databases">
        <authorList>
            <person name="Li R."/>
            <person name="Bekaert M."/>
        </authorList>
    </citation>
    <scope>NUCLEOTIDE SEQUENCE [LARGE SCALE GENOMIC DNA]</scope>
    <source>
        <strain evidence="2">wild</strain>
    </source>
</reference>
<evidence type="ECO:0000313" key="1">
    <source>
        <dbReference type="EMBL" id="CAC5404876.1"/>
    </source>
</evidence>
<gene>
    <name evidence="1" type="ORF">MCOR_38615</name>
</gene>
<dbReference type="OrthoDB" id="10410366at2759"/>
<organism evidence="1 2">
    <name type="scientific">Mytilus coruscus</name>
    <name type="common">Sea mussel</name>
    <dbReference type="NCBI Taxonomy" id="42192"/>
    <lineage>
        <taxon>Eukaryota</taxon>
        <taxon>Metazoa</taxon>
        <taxon>Spiralia</taxon>
        <taxon>Lophotrochozoa</taxon>
        <taxon>Mollusca</taxon>
        <taxon>Bivalvia</taxon>
        <taxon>Autobranchia</taxon>
        <taxon>Pteriomorphia</taxon>
        <taxon>Mytilida</taxon>
        <taxon>Mytiloidea</taxon>
        <taxon>Mytilidae</taxon>
        <taxon>Mytilinae</taxon>
        <taxon>Mytilus</taxon>
    </lineage>
</organism>
<keyword evidence="2" id="KW-1185">Reference proteome</keyword>
<dbReference type="AlphaFoldDB" id="A0A6J8DA51"/>
<sequence>MLDYVNNVNISSVSLPRKNKEYKEGNINTGTISSLIGLLQPITLPDTALVQFKVLQTYVTDLNAIGKVTSGEKTWIKNSTSSVLREIDLSDELLVLEETNNIKVRDMSVNKSGDLFLAIENKPKIKMVRNGEKEMNDFHHFPVPWIDKPQVPVALHWYKADQIIAGTVEKGTNMESLSDNVQRQLVCLSDDKQQLQVYEYDQDGKRLFMYPHRITSDTDGNIIILDKFSNKSGRIISITTEGTIKWTYNGPNDTKQNQLFDPWDIVVTSHDNVIICDMRNNALHVLNSDGQTMTCQKTDSLGIKYPASMDINKNGQLILGCGTEYEQRAKLHTVEFKGC</sequence>
<proteinExistence type="predicted"/>
<dbReference type="SUPFAM" id="SSF63829">
    <property type="entry name" value="Calcium-dependent phosphotriesterase"/>
    <property type="match status" value="1"/>
</dbReference>
<protein>
    <recommendedName>
        <fullName evidence="3">TRIM71</fullName>
    </recommendedName>
</protein>